<dbReference type="InterPro" id="IPR002347">
    <property type="entry name" value="SDR_fam"/>
</dbReference>
<dbReference type="PROSITE" id="PS00061">
    <property type="entry name" value="ADH_SHORT"/>
    <property type="match status" value="1"/>
</dbReference>
<dbReference type="PANTHER" id="PTHR24321">
    <property type="entry name" value="DEHYDROGENASES, SHORT CHAIN"/>
    <property type="match status" value="1"/>
</dbReference>
<sequence length="243" mass="26268">MEKIAIVTGAAQGIGRVIANRLIKEGMNLSLIDIKEKILRQFADEVSSGDVKVLAFPADVGLKHDVDHAVKETLKHFKRIDLLVNSAAVVQVKELAELPEEEWDKIISTNLKGYFLFSRAVLPVMINQNQGNIVNISSIEGIMGNTGLAAYSASKGGVNALTRSLSKEVGKYGIRVNAICPGWINVPSNPADNNNPHFKEWKKRCSLGRAGNPEEIAAVVAFLASPEASYITGQLLCVDGGYL</sequence>
<dbReference type="EMBL" id="MGDD01000264">
    <property type="protein sequence ID" value="OGL43574.1"/>
    <property type="molecule type" value="Genomic_DNA"/>
</dbReference>
<gene>
    <name evidence="3" type="ORF">A2161_21495</name>
</gene>
<proteinExistence type="inferred from homology"/>
<dbReference type="AlphaFoldDB" id="A0A1F7RRB4"/>
<dbReference type="PRINTS" id="PR00081">
    <property type="entry name" value="GDHRDH"/>
</dbReference>
<dbReference type="SUPFAM" id="SSF51735">
    <property type="entry name" value="NAD(P)-binding Rossmann-fold domains"/>
    <property type="match status" value="1"/>
</dbReference>
<dbReference type="PANTHER" id="PTHR24321:SF8">
    <property type="entry name" value="ESTRADIOL 17-BETA-DEHYDROGENASE 8-RELATED"/>
    <property type="match status" value="1"/>
</dbReference>
<evidence type="ECO:0000256" key="2">
    <source>
        <dbReference type="ARBA" id="ARBA00023002"/>
    </source>
</evidence>
<reference evidence="3 4" key="1">
    <citation type="journal article" date="2016" name="Nat. Commun.">
        <title>Thousands of microbial genomes shed light on interconnected biogeochemical processes in an aquifer system.</title>
        <authorList>
            <person name="Anantharaman K."/>
            <person name="Brown C.T."/>
            <person name="Hug L.A."/>
            <person name="Sharon I."/>
            <person name="Castelle C.J."/>
            <person name="Probst A.J."/>
            <person name="Thomas B.C."/>
            <person name="Singh A."/>
            <person name="Wilkins M.J."/>
            <person name="Karaoz U."/>
            <person name="Brodie E.L."/>
            <person name="Williams K.H."/>
            <person name="Hubbard S.S."/>
            <person name="Banfield J.F."/>
        </authorList>
    </citation>
    <scope>NUCLEOTIDE SEQUENCE [LARGE SCALE GENOMIC DNA]</scope>
</reference>
<dbReference type="Gene3D" id="3.40.50.720">
    <property type="entry name" value="NAD(P)-binding Rossmann-like Domain"/>
    <property type="match status" value="1"/>
</dbReference>
<dbReference type="Proteomes" id="UP000179266">
    <property type="component" value="Unassembled WGS sequence"/>
</dbReference>
<evidence type="ECO:0008006" key="5">
    <source>
        <dbReference type="Google" id="ProtNLM"/>
    </source>
</evidence>
<dbReference type="PRINTS" id="PR00080">
    <property type="entry name" value="SDRFAMILY"/>
</dbReference>
<keyword evidence="2" id="KW-0560">Oxidoreductase</keyword>
<organism evidence="3 4">
    <name type="scientific">Candidatus Schekmanbacteria bacterium RBG_13_48_7</name>
    <dbReference type="NCBI Taxonomy" id="1817878"/>
    <lineage>
        <taxon>Bacteria</taxon>
        <taxon>Candidatus Schekmaniibacteriota</taxon>
    </lineage>
</organism>
<comment type="caution">
    <text evidence="3">The sequence shown here is derived from an EMBL/GenBank/DDBJ whole genome shotgun (WGS) entry which is preliminary data.</text>
</comment>
<name>A0A1F7RRB4_9BACT</name>
<dbReference type="FunFam" id="3.40.50.720:FF:000084">
    <property type="entry name" value="Short-chain dehydrogenase reductase"/>
    <property type="match status" value="1"/>
</dbReference>
<dbReference type="GO" id="GO:0016491">
    <property type="term" value="F:oxidoreductase activity"/>
    <property type="evidence" value="ECO:0007669"/>
    <property type="project" value="UniProtKB-KW"/>
</dbReference>
<dbReference type="InterPro" id="IPR020904">
    <property type="entry name" value="Sc_DH/Rdtase_CS"/>
</dbReference>
<dbReference type="NCBIfam" id="NF005559">
    <property type="entry name" value="PRK07231.1"/>
    <property type="match status" value="1"/>
</dbReference>
<comment type="similarity">
    <text evidence="1">Belongs to the short-chain dehydrogenases/reductases (SDR) family.</text>
</comment>
<accession>A0A1F7RRB4</accession>
<evidence type="ECO:0000256" key="1">
    <source>
        <dbReference type="ARBA" id="ARBA00006484"/>
    </source>
</evidence>
<evidence type="ECO:0000313" key="4">
    <source>
        <dbReference type="Proteomes" id="UP000179266"/>
    </source>
</evidence>
<dbReference type="Pfam" id="PF13561">
    <property type="entry name" value="adh_short_C2"/>
    <property type="match status" value="1"/>
</dbReference>
<dbReference type="InterPro" id="IPR036291">
    <property type="entry name" value="NAD(P)-bd_dom_sf"/>
</dbReference>
<evidence type="ECO:0000313" key="3">
    <source>
        <dbReference type="EMBL" id="OGL43574.1"/>
    </source>
</evidence>
<dbReference type="CDD" id="cd05233">
    <property type="entry name" value="SDR_c"/>
    <property type="match status" value="1"/>
</dbReference>
<protein>
    <recommendedName>
        <fullName evidence="5">Short-chain dehydrogenase</fullName>
    </recommendedName>
</protein>